<dbReference type="InterPro" id="IPR003598">
    <property type="entry name" value="Ig_sub2"/>
</dbReference>
<evidence type="ECO:0000256" key="17">
    <source>
        <dbReference type="SAM" id="MobiDB-lite"/>
    </source>
</evidence>
<keyword evidence="11 18" id="KW-0472">Membrane</keyword>
<feature type="region of interest" description="Disordered" evidence="17">
    <location>
        <begin position="381"/>
        <end position="445"/>
    </location>
</feature>
<dbReference type="PANTHER" id="PTHR44468">
    <property type="entry name" value="COXSACKIEVIRUS AND ADENOVIRUS RECEPTOR-RELATED"/>
    <property type="match status" value="1"/>
</dbReference>
<feature type="domain" description="Ig-like" evidence="20">
    <location>
        <begin position="46"/>
        <end position="182"/>
    </location>
</feature>
<evidence type="ECO:0000256" key="13">
    <source>
        <dbReference type="ARBA" id="ARBA00023170"/>
    </source>
</evidence>
<name>A0AAV6RRX1_SOLSE</name>
<keyword evidence="14" id="KW-0325">Glycoprotein</keyword>
<keyword evidence="7" id="KW-0677">Repeat</keyword>
<evidence type="ECO:0000256" key="9">
    <source>
        <dbReference type="ARBA" id="ARBA00022949"/>
    </source>
</evidence>
<dbReference type="PROSITE" id="PS50835">
    <property type="entry name" value="IG_LIKE"/>
    <property type="match status" value="2"/>
</dbReference>
<dbReference type="GO" id="GO:0034109">
    <property type="term" value="P:homotypic cell-cell adhesion"/>
    <property type="evidence" value="ECO:0007669"/>
    <property type="project" value="TreeGrafter"/>
</dbReference>
<keyword evidence="9" id="KW-0965">Cell junction</keyword>
<keyword evidence="4" id="KW-1003">Cell membrane</keyword>
<dbReference type="InterPro" id="IPR013106">
    <property type="entry name" value="Ig_V-set"/>
</dbReference>
<feature type="chain" id="PRO_5043428617" evidence="19">
    <location>
        <begin position="23"/>
        <end position="445"/>
    </location>
</feature>
<feature type="signal peptide" evidence="19">
    <location>
        <begin position="1"/>
        <end position="22"/>
    </location>
</feature>
<evidence type="ECO:0000313" key="21">
    <source>
        <dbReference type="EMBL" id="KAG7507015.1"/>
    </source>
</evidence>
<evidence type="ECO:0000256" key="14">
    <source>
        <dbReference type="ARBA" id="ARBA00023180"/>
    </source>
</evidence>
<keyword evidence="10 18" id="KW-1133">Transmembrane helix</keyword>
<evidence type="ECO:0000256" key="19">
    <source>
        <dbReference type="SAM" id="SignalP"/>
    </source>
</evidence>
<evidence type="ECO:0000256" key="10">
    <source>
        <dbReference type="ARBA" id="ARBA00022989"/>
    </source>
</evidence>
<comment type="caution">
    <text evidence="21">The sequence shown here is derived from an EMBL/GenBank/DDBJ whole genome shotgun (WGS) entry which is preliminary data.</text>
</comment>
<keyword evidence="3" id="KW-0796">Tight junction</keyword>
<keyword evidence="12" id="KW-1015">Disulfide bond</keyword>
<dbReference type="GO" id="GO:0050839">
    <property type="term" value="F:cell adhesion molecule binding"/>
    <property type="evidence" value="ECO:0007669"/>
    <property type="project" value="TreeGrafter"/>
</dbReference>
<evidence type="ECO:0000256" key="7">
    <source>
        <dbReference type="ARBA" id="ARBA00022737"/>
    </source>
</evidence>
<keyword evidence="22" id="KW-1185">Reference proteome</keyword>
<keyword evidence="6 19" id="KW-0732">Signal</keyword>
<feature type="transmembrane region" description="Helical" evidence="18">
    <location>
        <begin position="329"/>
        <end position="349"/>
    </location>
</feature>
<dbReference type="Pfam" id="PF07686">
    <property type="entry name" value="V-set"/>
    <property type="match status" value="1"/>
</dbReference>
<organism evidence="21 22">
    <name type="scientific">Solea senegalensis</name>
    <name type="common">Senegalese sole</name>
    <dbReference type="NCBI Taxonomy" id="28829"/>
    <lineage>
        <taxon>Eukaryota</taxon>
        <taxon>Metazoa</taxon>
        <taxon>Chordata</taxon>
        <taxon>Craniata</taxon>
        <taxon>Vertebrata</taxon>
        <taxon>Euteleostomi</taxon>
        <taxon>Actinopterygii</taxon>
        <taxon>Neopterygii</taxon>
        <taxon>Teleostei</taxon>
        <taxon>Neoteleostei</taxon>
        <taxon>Acanthomorphata</taxon>
        <taxon>Carangaria</taxon>
        <taxon>Pleuronectiformes</taxon>
        <taxon>Pleuronectoidei</taxon>
        <taxon>Soleidae</taxon>
        <taxon>Solea</taxon>
    </lineage>
</organism>
<dbReference type="GO" id="GO:0005923">
    <property type="term" value="C:bicellular tight junction"/>
    <property type="evidence" value="ECO:0007669"/>
    <property type="project" value="UniProtKB-SubCell"/>
</dbReference>
<proteinExistence type="predicted"/>
<evidence type="ECO:0000256" key="3">
    <source>
        <dbReference type="ARBA" id="ARBA00022427"/>
    </source>
</evidence>
<dbReference type="GO" id="GO:0016323">
    <property type="term" value="C:basolateral plasma membrane"/>
    <property type="evidence" value="ECO:0007669"/>
    <property type="project" value="UniProtKB-SubCell"/>
</dbReference>
<dbReference type="AlphaFoldDB" id="A0AAV6RRX1"/>
<dbReference type="EMBL" id="JAGKHQ010000010">
    <property type="protein sequence ID" value="KAG7507015.1"/>
    <property type="molecule type" value="Genomic_DNA"/>
</dbReference>
<evidence type="ECO:0000256" key="6">
    <source>
        <dbReference type="ARBA" id="ARBA00022729"/>
    </source>
</evidence>
<dbReference type="Pfam" id="PF13927">
    <property type="entry name" value="Ig_3"/>
    <property type="match status" value="1"/>
</dbReference>
<protein>
    <submittedName>
        <fullName evidence="21">Coxsackievirus and adenovirus receptor</fullName>
    </submittedName>
</protein>
<reference evidence="21 22" key="1">
    <citation type="journal article" date="2021" name="Sci. Rep.">
        <title>Chromosome anchoring in Senegalese sole (Solea senegalensis) reveals sex-associated markers and genome rearrangements in flatfish.</title>
        <authorList>
            <person name="Guerrero-Cozar I."/>
            <person name="Gomez-Garrido J."/>
            <person name="Berbel C."/>
            <person name="Martinez-Blanch J.F."/>
            <person name="Alioto T."/>
            <person name="Claros M.G."/>
            <person name="Gagnaire P.A."/>
            <person name="Manchado M."/>
        </authorList>
    </citation>
    <scope>NUCLEOTIDE SEQUENCE [LARGE SCALE GENOMIC DNA]</scope>
    <source>
        <strain evidence="21">Sse05_10M</strain>
    </source>
</reference>
<keyword evidence="8" id="KW-0130">Cell adhesion</keyword>
<evidence type="ECO:0000313" key="22">
    <source>
        <dbReference type="Proteomes" id="UP000693946"/>
    </source>
</evidence>
<feature type="compositionally biased region" description="Basic and acidic residues" evidence="17">
    <location>
        <begin position="400"/>
        <end position="418"/>
    </location>
</feature>
<evidence type="ECO:0000256" key="1">
    <source>
        <dbReference type="ARBA" id="ARBA00004435"/>
    </source>
</evidence>
<dbReference type="SMART" id="SM00406">
    <property type="entry name" value="IGv"/>
    <property type="match status" value="1"/>
</dbReference>
<dbReference type="InterPro" id="IPR052307">
    <property type="entry name" value="EJ_Adhesion_Regulator"/>
</dbReference>
<evidence type="ECO:0000256" key="16">
    <source>
        <dbReference type="ARBA" id="ARBA00023768"/>
    </source>
</evidence>
<dbReference type="GO" id="GO:0005912">
    <property type="term" value="C:adherens junction"/>
    <property type="evidence" value="ECO:0007669"/>
    <property type="project" value="UniProtKB-SubCell"/>
</dbReference>
<dbReference type="InterPro" id="IPR003599">
    <property type="entry name" value="Ig_sub"/>
</dbReference>
<sequence>MCVLMYSLTLTATLMFYSETQAVQSESAAHLSKYNIMLVHQHCCLPGYFTMLWTIAMMILCALTHEQAYSLKKTSDNDLYYGTRDGNVSLNCQFTLDSDDLENLDIEWSIVPPIRQGDEKRILQYSQSTIHNNLYAPLKNRLYFTSPEPQEGDASLSITDLRRTDSGTYQCKVRKSAREQIKYMFLIVMERPDKPVCYMDGEAVLGTNIKLRCKSSQGTPPLKYRWKKRSGNRMLHPDAFVDARRGDLYLDQITERDSGAYRCTVQNRVGMENCELILKITSPSTVTDGHGPISGTTAEITAGVGIEDREPVLNITSPSTVTDRHGPTAGTIVAVIVLITVMLTPVIYYRCRKRHGRLRRNLWAQRNLDISRPIGIEQLRTEEEENPYEVMETTNPDLCSSHKERSEDNGSMRNRDQVDTEEPESCSLHTENLKNASHVEVTTAL</sequence>
<accession>A0AAV6RRX1</accession>
<evidence type="ECO:0000256" key="11">
    <source>
        <dbReference type="ARBA" id="ARBA00023136"/>
    </source>
</evidence>
<evidence type="ECO:0000256" key="8">
    <source>
        <dbReference type="ARBA" id="ARBA00022889"/>
    </source>
</evidence>
<evidence type="ECO:0000256" key="12">
    <source>
        <dbReference type="ARBA" id="ARBA00023157"/>
    </source>
</evidence>
<evidence type="ECO:0000259" key="20">
    <source>
        <dbReference type="PROSITE" id="PS50835"/>
    </source>
</evidence>
<dbReference type="InterPro" id="IPR007110">
    <property type="entry name" value="Ig-like_dom"/>
</dbReference>
<evidence type="ECO:0000256" key="15">
    <source>
        <dbReference type="ARBA" id="ARBA00023319"/>
    </source>
</evidence>
<keyword evidence="13 21" id="KW-0675">Receptor</keyword>
<dbReference type="SMART" id="SM00408">
    <property type="entry name" value="IGc2"/>
    <property type="match status" value="2"/>
</dbReference>
<comment type="subcellular location">
    <subcellularLocation>
        <location evidence="16">Basolateral cell membrane</location>
        <topology evidence="16">Single-pass type I membrane protein</topology>
    </subcellularLocation>
    <subcellularLocation>
        <location evidence="2">Cell junction</location>
        <location evidence="2">Adherens junction</location>
    </subcellularLocation>
    <subcellularLocation>
        <location evidence="1">Cell junction</location>
        <location evidence="1">Tight junction</location>
    </subcellularLocation>
</comment>
<dbReference type="PANTHER" id="PTHR44468:SF3">
    <property type="entry name" value="COXSACKIEVIRUS AND ADENOVIRUS RECEPTOR"/>
    <property type="match status" value="1"/>
</dbReference>
<evidence type="ECO:0000256" key="5">
    <source>
        <dbReference type="ARBA" id="ARBA00022692"/>
    </source>
</evidence>
<evidence type="ECO:0000256" key="18">
    <source>
        <dbReference type="SAM" id="Phobius"/>
    </source>
</evidence>
<dbReference type="SMART" id="SM00409">
    <property type="entry name" value="IG"/>
    <property type="match status" value="2"/>
</dbReference>
<evidence type="ECO:0000256" key="2">
    <source>
        <dbReference type="ARBA" id="ARBA00004536"/>
    </source>
</evidence>
<feature type="domain" description="Ig-like" evidence="20">
    <location>
        <begin position="192"/>
        <end position="281"/>
    </location>
</feature>
<evidence type="ECO:0000256" key="4">
    <source>
        <dbReference type="ARBA" id="ARBA00022475"/>
    </source>
</evidence>
<gene>
    <name evidence="21" type="ORF">JOB18_021934</name>
</gene>
<dbReference type="GO" id="GO:0014704">
    <property type="term" value="C:intercalated disc"/>
    <property type="evidence" value="ECO:0007669"/>
    <property type="project" value="TreeGrafter"/>
</dbReference>
<keyword evidence="15" id="KW-0393">Immunoglobulin domain</keyword>
<dbReference type="Proteomes" id="UP000693946">
    <property type="component" value="Linkage Group LG18"/>
</dbReference>
<keyword evidence="5 18" id="KW-0812">Transmembrane</keyword>